<keyword evidence="1 3" id="KW-0853">WD repeat</keyword>
<reference evidence="5 6" key="2">
    <citation type="journal article" date="2019" name="G3 (Bethesda)">
        <title>Hybrid Assembly of the Genome of the Entomopathogenic Nematode Steinernema carpocapsae Identifies the X-Chromosome.</title>
        <authorList>
            <person name="Serra L."/>
            <person name="Macchietto M."/>
            <person name="Macias-Munoz A."/>
            <person name="McGill C.J."/>
            <person name="Rodriguez I.M."/>
            <person name="Rodriguez B."/>
            <person name="Murad R."/>
            <person name="Mortazavi A."/>
        </authorList>
    </citation>
    <scope>NUCLEOTIDE SEQUENCE [LARGE SCALE GENOMIC DNA]</scope>
    <source>
        <strain evidence="5 6">ALL</strain>
    </source>
</reference>
<evidence type="ECO:0000256" key="4">
    <source>
        <dbReference type="SAM" id="MobiDB-lite"/>
    </source>
</evidence>
<proteinExistence type="predicted"/>
<dbReference type="PANTHER" id="PTHR19919">
    <property type="entry name" value="WD REPEAT CONTAINING PROTEIN"/>
    <property type="match status" value="1"/>
</dbReference>
<dbReference type="InterPro" id="IPR045159">
    <property type="entry name" value="DCAF7-like"/>
</dbReference>
<dbReference type="Pfam" id="PF00400">
    <property type="entry name" value="WD40"/>
    <property type="match status" value="2"/>
</dbReference>
<sequence length="522" mass="58024">MAVRWTRWRPWRSTATVGRFHRYSPSSLLLPPADLHFGFGRFFHRRLDRGFRRTLGGGVLRSAFVHIDRFSACVGSQFDPKHGGGADSGGFPTRISPESAPSARFSHGSQHGASLRLDHRGRRRSRRGFRRSAAPTLGIAPSAPAQVSSATAQVPIGSIGIKPPGTLAQSPAPGTQAAVKRREIYKFESRDPLFAAAWSYKPSKRFRLAVGTIDPESFPNKVSIVQLDEQSEVLAEQFSFDHPFTVNCLGFIPDKNDQFPDLLATSADCLRIYNINPDNTVTLETSLNNSRAPNYASPLTNFDWNVMDPTLIGTCSIDTTCTIWELRTGKAIGMTSPENKTSGTVKTQLIAHDKPVHDIKFSKFGNGRDHFATVGADGSARMFDLRNLQHSTIVYEDPLHHPLMRLAWNNKDSHYLATFAMDANEVIIIDIRVPCNPLAKLNNHRLCVNGVAWAPHSHSHICTAGDDHQALIWDLRTMQQRNVEDPILAYQAGGEVNQVHWSSTNTDWISICFKNSLEILRV</sequence>
<evidence type="ECO:0000313" key="6">
    <source>
        <dbReference type="Proteomes" id="UP000298663"/>
    </source>
</evidence>
<dbReference type="OrthoDB" id="24670at2759"/>
<name>A0A4U5LVW9_STECR</name>
<dbReference type="PROSITE" id="PS00678">
    <property type="entry name" value="WD_REPEATS_1"/>
    <property type="match status" value="1"/>
</dbReference>
<keyword evidence="6" id="KW-1185">Reference proteome</keyword>
<evidence type="ECO:0000256" key="1">
    <source>
        <dbReference type="ARBA" id="ARBA00022574"/>
    </source>
</evidence>
<evidence type="ECO:0000256" key="2">
    <source>
        <dbReference type="ARBA" id="ARBA00022737"/>
    </source>
</evidence>
<dbReference type="SMART" id="SM00320">
    <property type="entry name" value="WD40"/>
    <property type="match status" value="4"/>
</dbReference>
<feature type="region of interest" description="Disordered" evidence="4">
    <location>
        <begin position="81"/>
        <end position="145"/>
    </location>
</feature>
<dbReference type="InterPro" id="IPR036322">
    <property type="entry name" value="WD40_repeat_dom_sf"/>
</dbReference>
<dbReference type="PROSITE" id="PS50294">
    <property type="entry name" value="WD_REPEATS_REGION"/>
    <property type="match status" value="1"/>
</dbReference>
<evidence type="ECO:0000256" key="3">
    <source>
        <dbReference type="PROSITE-ProRule" id="PRU00221"/>
    </source>
</evidence>
<dbReference type="SUPFAM" id="SSF50978">
    <property type="entry name" value="WD40 repeat-like"/>
    <property type="match status" value="1"/>
</dbReference>
<dbReference type="InterPro" id="IPR015943">
    <property type="entry name" value="WD40/YVTN_repeat-like_dom_sf"/>
</dbReference>
<dbReference type="InterPro" id="IPR019775">
    <property type="entry name" value="WD40_repeat_CS"/>
</dbReference>
<evidence type="ECO:0000313" key="5">
    <source>
        <dbReference type="EMBL" id="TKR60310.1"/>
    </source>
</evidence>
<feature type="repeat" description="WD" evidence="3">
    <location>
        <begin position="441"/>
        <end position="483"/>
    </location>
</feature>
<dbReference type="STRING" id="34508.A0A4U5LVW9"/>
<dbReference type="EMBL" id="AZBU02000011">
    <property type="protein sequence ID" value="TKR60310.1"/>
    <property type="molecule type" value="Genomic_DNA"/>
</dbReference>
<dbReference type="InterPro" id="IPR001680">
    <property type="entry name" value="WD40_rpt"/>
</dbReference>
<feature type="compositionally biased region" description="Basic residues" evidence="4">
    <location>
        <begin position="119"/>
        <end position="130"/>
    </location>
</feature>
<accession>A0A4U5LVW9</accession>
<comment type="caution">
    <text evidence="5">The sequence shown here is derived from an EMBL/GenBank/DDBJ whole genome shotgun (WGS) entry which is preliminary data.</text>
</comment>
<dbReference type="Gene3D" id="2.130.10.10">
    <property type="entry name" value="YVTN repeat-like/Quinoprotein amine dehydrogenase"/>
    <property type="match status" value="1"/>
</dbReference>
<dbReference type="AlphaFoldDB" id="A0A4U5LVW9"/>
<organism evidence="5 6">
    <name type="scientific">Steinernema carpocapsae</name>
    <name type="common">Entomopathogenic nematode</name>
    <dbReference type="NCBI Taxonomy" id="34508"/>
    <lineage>
        <taxon>Eukaryota</taxon>
        <taxon>Metazoa</taxon>
        <taxon>Ecdysozoa</taxon>
        <taxon>Nematoda</taxon>
        <taxon>Chromadorea</taxon>
        <taxon>Rhabditida</taxon>
        <taxon>Tylenchina</taxon>
        <taxon>Panagrolaimomorpha</taxon>
        <taxon>Strongyloidoidea</taxon>
        <taxon>Steinernematidae</taxon>
        <taxon>Steinernema</taxon>
    </lineage>
</organism>
<reference evidence="5 6" key="1">
    <citation type="journal article" date="2015" name="Genome Biol.">
        <title>Comparative genomics of Steinernema reveals deeply conserved gene regulatory networks.</title>
        <authorList>
            <person name="Dillman A.R."/>
            <person name="Macchietto M."/>
            <person name="Porter C.F."/>
            <person name="Rogers A."/>
            <person name="Williams B."/>
            <person name="Antoshechkin I."/>
            <person name="Lee M.M."/>
            <person name="Goodwin Z."/>
            <person name="Lu X."/>
            <person name="Lewis E.E."/>
            <person name="Goodrich-Blair H."/>
            <person name="Stock S.P."/>
            <person name="Adams B.J."/>
            <person name="Sternberg P.W."/>
            <person name="Mortazavi A."/>
        </authorList>
    </citation>
    <scope>NUCLEOTIDE SEQUENCE [LARGE SCALE GENOMIC DNA]</scope>
    <source>
        <strain evidence="5 6">ALL</strain>
    </source>
</reference>
<dbReference type="Proteomes" id="UP000298663">
    <property type="component" value="Unassembled WGS sequence"/>
</dbReference>
<gene>
    <name evidence="5" type="ORF">L596_027574</name>
</gene>
<protein>
    <submittedName>
        <fullName evidence="5">Uncharacterized protein</fullName>
    </submittedName>
</protein>
<keyword evidence="2" id="KW-0677">Repeat</keyword>
<dbReference type="PROSITE" id="PS50082">
    <property type="entry name" value="WD_REPEATS_2"/>
    <property type="match status" value="1"/>
</dbReference>